<sequence>MEDLRWYGIDLWRALFFVLHTLAGLFVAADAAHRATPPGDGIAALSGLERSR</sequence>
<dbReference type="EMBL" id="JACOZA010000017">
    <property type="protein sequence ID" value="MBI2096670.1"/>
    <property type="molecule type" value="Genomic_DNA"/>
</dbReference>
<organism evidence="2 3">
    <name type="scientific">Candidatus Sungiibacteriota bacterium</name>
    <dbReference type="NCBI Taxonomy" id="2750080"/>
    <lineage>
        <taxon>Bacteria</taxon>
        <taxon>Candidatus Sungiibacteriota</taxon>
    </lineage>
</organism>
<comment type="caution">
    <text evidence="2">The sequence shown here is derived from an EMBL/GenBank/DDBJ whole genome shotgun (WGS) entry which is preliminary data.</text>
</comment>
<keyword evidence="1" id="KW-1133">Transmembrane helix</keyword>
<name>A0A931WP82_9BACT</name>
<feature type="transmembrane region" description="Helical" evidence="1">
    <location>
        <begin position="12"/>
        <end position="29"/>
    </location>
</feature>
<proteinExistence type="predicted"/>
<reference evidence="2" key="1">
    <citation type="submission" date="2020-07" db="EMBL/GenBank/DDBJ databases">
        <title>Huge and variable diversity of episymbiotic CPR bacteria and DPANN archaea in groundwater ecosystems.</title>
        <authorList>
            <person name="He C.Y."/>
            <person name="Keren R."/>
            <person name="Whittaker M."/>
            <person name="Farag I.F."/>
            <person name="Doudna J."/>
            <person name="Cate J.H.D."/>
            <person name="Banfield J.F."/>
        </authorList>
    </citation>
    <scope>NUCLEOTIDE SEQUENCE</scope>
    <source>
        <strain evidence="2">NC_groundwater_193_Ag_S-0.1um_51_7</strain>
    </source>
</reference>
<dbReference type="Proteomes" id="UP000724148">
    <property type="component" value="Unassembled WGS sequence"/>
</dbReference>
<dbReference type="AlphaFoldDB" id="A0A931WP82"/>
<evidence type="ECO:0000256" key="1">
    <source>
        <dbReference type="SAM" id="Phobius"/>
    </source>
</evidence>
<gene>
    <name evidence="2" type="ORF">HYT40_00720</name>
</gene>
<keyword evidence="1" id="KW-0472">Membrane</keyword>
<protein>
    <submittedName>
        <fullName evidence="2">Uncharacterized protein</fullName>
    </submittedName>
</protein>
<evidence type="ECO:0000313" key="2">
    <source>
        <dbReference type="EMBL" id="MBI2096670.1"/>
    </source>
</evidence>
<evidence type="ECO:0000313" key="3">
    <source>
        <dbReference type="Proteomes" id="UP000724148"/>
    </source>
</evidence>
<keyword evidence="1" id="KW-0812">Transmembrane</keyword>
<accession>A0A931WP82</accession>